<dbReference type="GO" id="GO:0004430">
    <property type="term" value="F:1-phosphatidylinositol 4-kinase activity"/>
    <property type="evidence" value="ECO:0007669"/>
    <property type="project" value="UniProtKB-EC"/>
</dbReference>
<protein>
    <recommendedName>
        <fullName evidence="2">1-phosphatidylinositol 4-kinase</fullName>
        <ecNumber evidence="2">2.7.1.67</ecNumber>
    </recommendedName>
</protein>
<evidence type="ECO:0000259" key="7">
    <source>
        <dbReference type="Pfam" id="PF00454"/>
    </source>
</evidence>
<evidence type="ECO:0000256" key="3">
    <source>
        <dbReference type="ARBA" id="ARBA00022679"/>
    </source>
</evidence>
<evidence type="ECO:0000256" key="1">
    <source>
        <dbReference type="ARBA" id="ARBA00008941"/>
    </source>
</evidence>
<evidence type="ECO:0000313" key="8">
    <source>
        <dbReference type="EMBL" id="ESQ45838.1"/>
    </source>
</evidence>
<evidence type="ECO:0000256" key="5">
    <source>
        <dbReference type="ARBA" id="ARBA00022777"/>
    </source>
</evidence>
<keyword evidence="6" id="KW-0067">ATP-binding</keyword>
<dbReference type="OMA" id="HEMCFIN"/>
<dbReference type="Pfam" id="PF00454">
    <property type="entry name" value="PI3_PI4_kinase"/>
    <property type="match status" value="1"/>
</dbReference>
<dbReference type="PANTHER" id="PTHR45800:SF30">
    <property type="entry name" value="1-PHOSPHATIDYLINOSITOL 4-KINASE"/>
    <property type="match status" value="1"/>
</dbReference>
<dbReference type="KEGG" id="eus:EUTSA_v10010592mg"/>
<proteinExistence type="inferred from homology"/>
<feature type="domain" description="PI3K/PI4K catalytic" evidence="7">
    <location>
        <begin position="145"/>
        <end position="241"/>
    </location>
</feature>
<dbReference type="PANTHER" id="PTHR45800">
    <property type="entry name" value="PHOSPHATIDYLINOSITOL 4-KINASE GAMMA"/>
    <property type="match status" value="1"/>
</dbReference>
<dbReference type="EMBL" id="KI517435">
    <property type="protein sequence ID" value="ESQ45838.1"/>
    <property type="molecule type" value="Genomic_DNA"/>
</dbReference>
<dbReference type="InterPro" id="IPR044571">
    <property type="entry name" value="P4KG1-8"/>
</dbReference>
<dbReference type="Proteomes" id="UP000030689">
    <property type="component" value="Unassembled WGS sequence"/>
</dbReference>
<dbReference type="STRING" id="72664.V4M0W6"/>
<keyword evidence="3" id="KW-0808">Transferase</keyword>
<dbReference type="InterPro" id="IPR000403">
    <property type="entry name" value="PI3/4_kinase_cat_dom"/>
</dbReference>
<dbReference type="EC" id="2.7.1.67" evidence="2"/>
<organism evidence="8 9">
    <name type="scientific">Eutrema salsugineum</name>
    <name type="common">Saltwater cress</name>
    <name type="synonym">Sisymbrium salsugineum</name>
    <dbReference type="NCBI Taxonomy" id="72664"/>
    <lineage>
        <taxon>Eukaryota</taxon>
        <taxon>Viridiplantae</taxon>
        <taxon>Streptophyta</taxon>
        <taxon>Embryophyta</taxon>
        <taxon>Tracheophyta</taxon>
        <taxon>Spermatophyta</taxon>
        <taxon>Magnoliopsida</taxon>
        <taxon>eudicotyledons</taxon>
        <taxon>Gunneridae</taxon>
        <taxon>Pentapetalae</taxon>
        <taxon>rosids</taxon>
        <taxon>malvids</taxon>
        <taxon>Brassicales</taxon>
        <taxon>Brassicaceae</taxon>
        <taxon>Eutremeae</taxon>
        <taxon>Eutrema</taxon>
    </lineage>
</organism>
<accession>V4M0W6</accession>
<sequence length="291" mass="33212">MEEIFPTLAHLPRQLSTNFQQMIDWLRGCISQGELPKYRDLPNLFRISDEEGRLRCLFKKFDDGDEISAKKEASVYLLDHPMDAHRSESPNIKGFSGVLPTLFVRFSIGNANHMGVLIEYMESLCVIGHYEIKLEKMNMGELVAIGALDIRFGNMDRNQDNILVREDVDGIAHFTPVDHEMIFGNAYNICSPCWLSLVKGSVNSPEDIEFLTLCGWEPTYANEFRVCTNFLKEAVLQGITLHHIGNSAAFKCANFDYNLQMMVNSVENGDNFIVNVRNLMRERLTEYRASL</sequence>
<reference evidence="8 9" key="1">
    <citation type="journal article" date="2013" name="Front. Plant Sci.">
        <title>The Reference Genome of the Halophytic Plant Eutrema salsugineum.</title>
        <authorList>
            <person name="Yang R."/>
            <person name="Jarvis D.E."/>
            <person name="Chen H."/>
            <person name="Beilstein M.A."/>
            <person name="Grimwood J."/>
            <person name="Jenkins J."/>
            <person name="Shu S."/>
            <person name="Prochnik S."/>
            <person name="Xin M."/>
            <person name="Ma C."/>
            <person name="Schmutz J."/>
            <person name="Wing R.A."/>
            <person name="Mitchell-Olds T."/>
            <person name="Schumaker K.S."/>
            <person name="Wang X."/>
        </authorList>
    </citation>
    <scope>NUCLEOTIDE SEQUENCE [LARGE SCALE GENOMIC DNA]</scope>
</reference>
<keyword evidence="4" id="KW-0547">Nucleotide-binding</keyword>
<name>V4M0W6_EUTSA</name>
<keyword evidence="9" id="KW-1185">Reference proteome</keyword>
<evidence type="ECO:0000256" key="6">
    <source>
        <dbReference type="ARBA" id="ARBA00022840"/>
    </source>
</evidence>
<evidence type="ECO:0000256" key="4">
    <source>
        <dbReference type="ARBA" id="ARBA00022741"/>
    </source>
</evidence>
<gene>
    <name evidence="8" type="ORF">EUTSA_v10010592mg</name>
</gene>
<dbReference type="GO" id="GO:0005524">
    <property type="term" value="F:ATP binding"/>
    <property type="evidence" value="ECO:0007669"/>
    <property type="project" value="UniProtKB-KW"/>
</dbReference>
<comment type="similarity">
    <text evidence="1">Belongs to the PI3/PI4-kinase family. Type II PI4K subfamily.</text>
</comment>
<dbReference type="AlphaFoldDB" id="V4M0W6"/>
<dbReference type="eggNOG" id="KOG2381">
    <property type="taxonomic scope" value="Eukaryota"/>
</dbReference>
<evidence type="ECO:0000313" key="9">
    <source>
        <dbReference type="Proteomes" id="UP000030689"/>
    </source>
</evidence>
<dbReference type="Gramene" id="ESQ45838">
    <property type="protein sequence ID" value="ESQ45838"/>
    <property type="gene ID" value="EUTSA_v10010592mg"/>
</dbReference>
<evidence type="ECO:0000256" key="2">
    <source>
        <dbReference type="ARBA" id="ARBA00012169"/>
    </source>
</evidence>
<keyword evidence="5" id="KW-0418">Kinase</keyword>